<reference evidence="3 4" key="1">
    <citation type="submission" date="2016-10" db="EMBL/GenBank/DDBJ databases">
        <authorList>
            <person name="de Groot N.N."/>
        </authorList>
    </citation>
    <scope>NUCLEOTIDE SEQUENCE [LARGE SCALE GENOMIC DNA]</scope>
    <source>
        <strain evidence="3 4">DSM 17073</strain>
    </source>
</reference>
<organism evidence="3 4">
    <name type="scientific">Halolactibacillus halophilus</name>
    <dbReference type="NCBI Taxonomy" id="306540"/>
    <lineage>
        <taxon>Bacteria</taxon>
        <taxon>Bacillati</taxon>
        <taxon>Bacillota</taxon>
        <taxon>Bacilli</taxon>
        <taxon>Bacillales</taxon>
        <taxon>Bacillaceae</taxon>
        <taxon>Halolactibacillus</taxon>
    </lineage>
</organism>
<sequence length="206" mass="23170">MKKTKVLSVIFTALFLTVIPFSNVFATSSESNLENDSHEYVIEISDEEVKMLEEKQLQEKINELDPSNQLRTPTYEYKSVLQDSKELLNVSIGWAGNQPSRGTVFSSSGGFIWNSGGYYSNVTLNIGYGPISASFPKGSVGGSTGTYISSPWINTPVKLHIARDIKVSNYKVYGKYYMDPTNNWQYFKSEQTAVSFRNRLTVKKVQ</sequence>
<evidence type="ECO:0000313" key="2">
    <source>
        <dbReference type="EMBL" id="GEM02943.1"/>
    </source>
</evidence>
<keyword evidence="1" id="KW-0732">Signal</keyword>
<name>A0A1I5TC39_9BACI</name>
<dbReference type="EMBL" id="FOXC01000072">
    <property type="protein sequence ID" value="SFP80227.1"/>
    <property type="molecule type" value="Genomic_DNA"/>
</dbReference>
<protein>
    <submittedName>
        <fullName evidence="3">Uncharacterized protein</fullName>
    </submittedName>
</protein>
<dbReference type="AlphaFoldDB" id="A0A1I5TC39"/>
<proteinExistence type="predicted"/>
<reference evidence="2 5" key="2">
    <citation type="submission" date="2019-07" db="EMBL/GenBank/DDBJ databases">
        <title>Whole genome shotgun sequence of Halolactibacillus halophilus NBRC 100868.</title>
        <authorList>
            <person name="Hosoyama A."/>
            <person name="Uohara A."/>
            <person name="Ohji S."/>
            <person name="Ichikawa N."/>
        </authorList>
    </citation>
    <scope>NUCLEOTIDE SEQUENCE [LARGE SCALE GENOMIC DNA]</scope>
    <source>
        <strain evidence="2 5">NBRC 100868</strain>
    </source>
</reference>
<dbReference type="OrthoDB" id="2848420at2"/>
<dbReference type="RefSeq" id="WP_089834059.1">
    <property type="nucleotide sequence ID" value="NZ_BJWI01000086.1"/>
</dbReference>
<gene>
    <name evidence="2" type="ORF">HHA03_24750</name>
    <name evidence="3" type="ORF">SAMN05421839_1723</name>
</gene>
<dbReference type="Proteomes" id="UP000242243">
    <property type="component" value="Unassembled WGS sequence"/>
</dbReference>
<evidence type="ECO:0000313" key="3">
    <source>
        <dbReference type="EMBL" id="SFP80227.1"/>
    </source>
</evidence>
<evidence type="ECO:0000313" key="4">
    <source>
        <dbReference type="Proteomes" id="UP000242243"/>
    </source>
</evidence>
<feature type="signal peptide" evidence="1">
    <location>
        <begin position="1"/>
        <end position="26"/>
    </location>
</feature>
<dbReference type="EMBL" id="BJWI01000086">
    <property type="protein sequence ID" value="GEM02943.1"/>
    <property type="molecule type" value="Genomic_DNA"/>
</dbReference>
<keyword evidence="5" id="KW-1185">Reference proteome</keyword>
<feature type="chain" id="PRO_5017323888" evidence="1">
    <location>
        <begin position="27"/>
        <end position="206"/>
    </location>
</feature>
<dbReference type="Proteomes" id="UP000321547">
    <property type="component" value="Unassembled WGS sequence"/>
</dbReference>
<evidence type="ECO:0000313" key="5">
    <source>
        <dbReference type="Proteomes" id="UP000321547"/>
    </source>
</evidence>
<evidence type="ECO:0000256" key="1">
    <source>
        <dbReference type="SAM" id="SignalP"/>
    </source>
</evidence>
<accession>A0A1I5TC39</accession>